<evidence type="ECO:0000313" key="2">
    <source>
        <dbReference type="Proteomes" id="UP000646484"/>
    </source>
</evidence>
<protein>
    <recommendedName>
        <fullName evidence="3">Arm DNA-binding domain-containing protein</fullName>
    </recommendedName>
</protein>
<dbReference type="RefSeq" id="WP_186976115.1">
    <property type="nucleotide sequence ID" value="NZ_JACOOH010000004.1"/>
</dbReference>
<keyword evidence="2" id="KW-1185">Reference proteome</keyword>
<comment type="caution">
    <text evidence="1">The sequence shown here is derived from an EMBL/GenBank/DDBJ whole genome shotgun (WGS) entry which is preliminary data.</text>
</comment>
<proteinExistence type="predicted"/>
<reference evidence="1 2" key="1">
    <citation type="submission" date="2020-08" db="EMBL/GenBank/DDBJ databases">
        <title>Genome public.</title>
        <authorList>
            <person name="Liu C."/>
            <person name="Sun Q."/>
        </authorList>
    </citation>
    <scope>NUCLEOTIDE SEQUENCE [LARGE SCALE GENOMIC DNA]</scope>
    <source>
        <strain evidence="1 2">NSJ-56</strain>
    </source>
</reference>
<gene>
    <name evidence="1" type="ORF">H8S64_11110</name>
</gene>
<name>A0ABR7D126_9BACT</name>
<sequence>MEEKIYNKLHKGKGTYNITLTVKILDKYGHYSQTKSYSLGSWDTEEVQKYASYYHFKGQIYDKMSKAVSGRSK</sequence>
<organism evidence="1 2">
    <name type="scientific">Butyricimonas hominis</name>
    <dbReference type="NCBI Taxonomy" id="2763032"/>
    <lineage>
        <taxon>Bacteria</taxon>
        <taxon>Pseudomonadati</taxon>
        <taxon>Bacteroidota</taxon>
        <taxon>Bacteroidia</taxon>
        <taxon>Bacteroidales</taxon>
        <taxon>Odoribacteraceae</taxon>
        <taxon>Butyricimonas</taxon>
    </lineage>
</organism>
<evidence type="ECO:0000313" key="1">
    <source>
        <dbReference type="EMBL" id="MBC5621647.1"/>
    </source>
</evidence>
<evidence type="ECO:0008006" key="3">
    <source>
        <dbReference type="Google" id="ProtNLM"/>
    </source>
</evidence>
<dbReference type="Proteomes" id="UP000646484">
    <property type="component" value="Unassembled WGS sequence"/>
</dbReference>
<dbReference type="EMBL" id="JACOOH010000004">
    <property type="protein sequence ID" value="MBC5621647.1"/>
    <property type="molecule type" value="Genomic_DNA"/>
</dbReference>
<accession>A0ABR7D126</accession>